<evidence type="ECO:0000256" key="4">
    <source>
        <dbReference type="ARBA" id="ARBA00022679"/>
    </source>
</evidence>
<feature type="transmembrane region" description="Helical" evidence="8">
    <location>
        <begin position="63"/>
        <end position="81"/>
    </location>
</feature>
<reference evidence="9" key="1">
    <citation type="submission" date="2019-08" db="EMBL/GenBank/DDBJ databases">
        <authorList>
            <person name="Kucharzyk K."/>
            <person name="Murdoch R.W."/>
            <person name="Higgins S."/>
            <person name="Loffler F."/>
        </authorList>
    </citation>
    <scope>NUCLEOTIDE SEQUENCE</scope>
</reference>
<dbReference type="GO" id="GO:0005886">
    <property type="term" value="C:plasma membrane"/>
    <property type="evidence" value="ECO:0007669"/>
    <property type="project" value="UniProtKB-SubCell"/>
</dbReference>
<evidence type="ECO:0000256" key="8">
    <source>
        <dbReference type="SAM" id="Phobius"/>
    </source>
</evidence>
<dbReference type="EC" id="2.4.2.43" evidence="9"/>
<keyword evidence="5 8" id="KW-0812">Transmembrane</keyword>
<keyword evidence="2" id="KW-1003">Cell membrane</keyword>
<dbReference type="AlphaFoldDB" id="A0A645DUD1"/>
<evidence type="ECO:0000256" key="1">
    <source>
        <dbReference type="ARBA" id="ARBA00004651"/>
    </source>
</evidence>
<keyword evidence="4 9" id="KW-0808">Transferase</keyword>
<comment type="caution">
    <text evidence="9">The sequence shown here is derived from an EMBL/GenBank/DDBJ whole genome shotgun (WGS) entry which is preliminary data.</text>
</comment>
<feature type="transmembrane region" description="Helical" evidence="8">
    <location>
        <begin position="170"/>
        <end position="191"/>
    </location>
</feature>
<proteinExistence type="predicted"/>
<dbReference type="InterPro" id="IPR050297">
    <property type="entry name" value="LipidA_mod_glycosyltrf_83"/>
</dbReference>
<accession>A0A645DUD1</accession>
<feature type="transmembrane region" description="Helical" evidence="8">
    <location>
        <begin position="87"/>
        <end position="105"/>
    </location>
</feature>
<gene>
    <name evidence="9" type="primary">arnT_16</name>
    <name evidence="9" type="ORF">SDC9_140031</name>
</gene>
<comment type="subcellular location">
    <subcellularLocation>
        <location evidence="1">Cell membrane</location>
        <topology evidence="1">Multi-pass membrane protein</topology>
    </subcellularLocation>
</comment>
<dbReference type="GO" id="GO:0010041">
    <property type="term" value="P:response to iron(III) ion"/>
    <property type="evidence" value="ECO:0007669"/>
    <property type="project" value="TreeGrafter"/>
</dbReference>
<dbReference type="PANTHER" id="PTHR33908:SF3">
    <property type="entry name" value="UNDECAPRENYL PHOSPHATE-ALPHA-4-AMINO-4-DEOXY-L-ARABINOSE ARABINOSYL TRANSFERASE"/>
    <property type="match status" value="1"/>
</dbReference>
<evidence type="ECO:0000256" key="7">
    <source>
        <dbReference type="ARBA" id="ARBA00023136"/>
    </source>
</evidence>
<organism evidence="9">
    <name type="scientific">bioreactor metagenome</name>
    <dbReference type="NCBI Taxonomy" id="1076179"/>
    <lineage>
        <taxon>unclassified sequences</taxon>
        <taxon>metagenomes</taxon>
        <taxon>ecological metagenomes</taxon>
    </lineage>
</organism>
<keyword evidence="6 8" id="KW-1133">Transmembrane helix</keyword>
<feature type="transmembrane region" description="Helical" evidence="8">
    <location>
        <begin position="146"/>
        <end position="163"/>
    </location>
</feature>
<keyword evidence="7 8" id="KW-0472">Membrane</keyword>
<protein>
    <submittedName>
        <fullName evidence="9">Undecaprenyl phosphate-alpha-4-amino-4-deoxy-L-arabinose arabinosyl transferase</fullName>
        <ecNumber evidence="9">2.4.2.43</ecNumber>
    </submittedName>
</protein>
<feature type="transmembrane region" description="Helical" evidence="8">
    <location>
        <begin position="121"/>
        <end position="140"/>
    </location>
</feature>
<keyword evidence="3 9" id="KW-0328">Glycosyltransferase</keyword>
<dbReference type="GO" id="GO:0008610">
    <property type="term" value="P:lipid biosynthetic process"/>
    <property type="evidence" value="ECO:0007669"/>
    <property type="project" value="UniProtKB-ARBA"/>
</dbReference>
<evidence type="ECO:0000313" key="9">
    <source>
        <dbReference type="EMBL" id="MPM92895.1"/>
    </source>
</evidence>
<evidence type="ECO:0000256" key="3">
    <source>
        <dbReference type="ARBA" id="ARBA00022676"/>
    </source>
</evidence>
<dbReference type="EMBL" id="VSSQ01039776">
    <property type="protein sequence ID" value="MPM92895.1"/>
    <property type="molecule type" value="Genomic_DNA"/>
</dbReference>
<dbReference type="PANTHER" id="PTHR33908">
    <property type="entry name" value="MANNOSYLTRANSFERASE YKCB-RELATED"/>
    <property type="match status" value="1"/>
</dbReference>
<evidence type="ECO:0000256" key="6">
    <source>
        <dbReference type="ARBA" id="ARBA00022989"/>
    </source>
</evidence>
<dbReference type="GO" id="GO:0103015">
    <property type="term" value="F:4-amino-4-deoxy-L-arabinose transferase activity"/>
    <property type="evidence" value="ECO:0007669"/>
    <property type="project" value="UniProtKB-EC"/>
</dbReference>
<feature type="transmembrane region" description="Helical" evidence="8">
    <location>
        <begin position="35"/>
        <end position="51"/>
    </location>
</feature>
<sequence length="284" mass="32976">MLHTVLVVNNFGRFSGSQGDHAKPFYFYLEKLPTLFWPWFPLLPFAVWYALKRVRRKLDSRYLLLLAFLLVPFLLLCIASGKRIVYLLPLYAPMALLCGAFLARLPDKARRLLEQYGRNPAVLWTAGGLFCAALIVFSVLSGRWSMIYPLLAILFLFGCWRMRDIRWRKALGICAFALFFAAIDTSTAPYLNRENSLRPLFEACREQERKGNEIILFDSPERTRGAAYFYLGRNLRVFKRGDRLPENGMLVMRVKDKAMPGKRFADHHRLLSDEEYLKYAKSLN</sequence>
<evidence type="ECO:0000256" key="2">
    <source>
        <dbReference type="ARBA" id="ARBA00022475"/>
    </source>
</evidence>
<name>A0A645DUD1_9ZZZZ</name>
<evidence type="ECO:0000256" key="5">
    <source>
        <dbReference type="ARBA" id="ARBA00022692"/>
    </source>
</evidence>